<dbReference type="InterPro" id="IPR050204">
    <property type="entry name" value="AraC_XylS_family_regulators"/>
</dbReference>
<dbReference type="InterPro" id="IPR009057">
    <property type="entry name" value="Homeodomain-like_sf"/>
</dbReference>
<reference evidence="5 6" key="1">
    <citation type="submission" date="2016-10" db="EMBL/GenBank/DDBJ databases">
        <authorList>
            <person name="de Groot N.N."/>
        </authorList>
    </citation>
    <scope>NUCLEOTIDE SEQUENCE [LARGE SCALE GENOMIC DNA]</scope>
    <source>
        <strain evidence="5 6">47C3B</strain>
    </source>
</reference>
<dbReference type="PROSITE" id="PS01124">
    <property type="entry name" value="HTH_ARAC_FAMILY_2"/>
    <property type="match status" value="1"/>
</dbReference>
<keyword evidence="1" id="KW-0805">Transcription regulation</keyword>
<dbReference type="SUPFAM" id="SSF46689">
    <property type="entry name" value="Homeodomain-like"/>
    <property type="match status" value="2"/>
</dbReference>
<name>A0A1G7ELP6_9SPHI</name>
<dbReference type="Pfam" id="PF12833">
    <property type="entry name" value="HTH_18"/>
    <property type="match status" value="1"/>
</dbReference>
<accession>A0A1G7ELP6</accession>
<dbReference type="STRING" id="1391627.SAMN05216464_10879"/>
<protein>
    <submittedName>
        <fullName evidence="5">AraC family transcriptional regulator</fullName>
    </submittedName>
</protein>
<evidence type="ECO:0000313" key="5">
    <source>
        <dbReference type="EMBL" id="SDE64532.1"/>
    </source>
</evidence>
<dbReference type="GO" id="GO:0003700">
    <property type="term" value="F:DNA-binding transcription factor activity"/>
    <property type="evidence" value="ECO:0007669"/>
    <property type="project" value="InterPro"/>
</dbReference>
<dbReference type="OrthoDB" id="511992at2"/>
<evidence type="ECO:0000256" key="1">
    <source>
        <dbReference type="ARBA" id="ARBA00023015"/>
    </source>
</evidence>
<dbReference type="RefSeq" id="WP_091150904.1">
    <property type="nucleotide sequence ID" value="NZ_FNAI01000008.1"/>
</dbReference>
<gene>
    <name evidence="5" type="ORF">SAMN05216464_10879</name>
</gene>
<evidence type="ECO:0000256" key="3">
    <source>
        <dbReference type="ARBA" id="ARBA00023163"/>
    </source>
</evidence>
<keyword evidence="6" id="KW-1185">Reference proteome</keyword>
<dbReference type="InterPro" id="IPR018060">
    <property type="entry name" value="HTH_AraC"/>
</dbReference>
<dbReference type="InterPro" id="IPR014710">
    <property type="entry name" value="RmlC-like_jellyroll"/>
</dbReference>
<evidence type="ECO:0000313" key="6">
    <source>
        <dbReference type="Proteomes" id="UP000199072"/>
    </source>
</evidence>
<evidence type="ECO:0000259" key="4">
    <source>
        <dbReference type="PROSITE" id="PS01124"/>
    </source>
</evidence>
<feature type="domain" description="HTH araC/xylS-type" evidence="4">
    <location>
        <begin position="168"/>
        <end position="266"/>
    </location>
</feature>
<dbReference type="PANTHER" id="PTHR46796">
    <property type="entry name" value="HTH-TYPE TRANSCRIPTIONAL ACTIVATOR RHAS-RELATED"/>
    <property type="match status" value="1"/>
</dbReference>
<evidence type="ECO:0000256" key="2">
    <source>
        <dbReference type="ARBA" id="ARBA00023125"/>
    </source>
</evidence>
<proteinExistence type="predicted"/>
<dbReference type="Gene3D" id="1.10.10.60">
    <property type="entry name" value="Homeodomain-like"/>
    <property type="match status" value="1"/>
</dbReference>
<dbReference type="SMART" id="SM00342">
    <property type="entry name" value="HTH_ARAC"/>
    <property type="match status" value="1"/>
</dbReference>
<dbReference type="Gene3D" id="2.60.120.10">
    <property type="entry name" value="Jelly Rolls"/>
    <property type="match status" value="1"/>
</dbReference>
<organism evidence="5 6">
    <name type="scientific">Mucilaginibacter pineti</name>
    <dbReference type="NCBI Taxonomy" id="1391627"/>
    <lineage>
        <taxon>Bacteria</taxon>
        <taxon>Pseudomonadati</taxon>
        <taxon>Bacteroidota</taxon>
        <taxon>Sphingobacteriia</taxon>
        <taxon>Sphingobacteriales</taxon>
        <taxon>Sphingobacteriaceae</taxon>
        <taxon>Mucilaginibacter</taxon>
    </lineage>
</organism>
<dbReference type="GO" id="GO:0043565">
    <property type="term" value="F:sequence-specific DNA binding"/>
    <property type="evidence" value="ECO:0007669"/>
    <property type="project" value="InterPro"/>
</dbReference>
<dbReference type="AlphaFoldDB" id="A0A1G7ELP6"/>
<sequence>MLALTKGKYLGAVSRNVAANGVLIGMTEYQAGHDFSPMHYHENPHLSLVLKGTMSVRRKGFGETVQAVESCSFMRAGEVHQNFLHSAYGRNMNLELEPEFFRTYDINESQVTPQLVKDHPESTLLMLRLYKELMIGDDSLSDQVHIMLLSLADDWQHSSRSQAPHWVGQVRELLHDNWNKTVTLLDMAQAANVHPVTVSRYFTRYFGTGFGAYRRKLKVERAAAMISSSGRSLTEVSFACGFYDQSHFIRAFKSLTHMLPYELRSV</sequence>
<keyword evidence="3" id="KW-0804">Transcription</keyword>
<dbReference type="EMBL" id="FNAI01000008">
    <property type="protein sequence ID" value="SDE64532.1"/>
    <property type="molecule type" value="Genomic_DNA"/>
</dbReference>
<dbReference type="Proteomes" id="UP000199072">
    <property type="component" value="Unassembled WGS sequence"/>
</dbReference>
<keyword evidence="2" id="KW-0238">DNA-binding</keyword>